<dbReference type="GO" id="GO:0003677">
    <property type="term" value="F:DNA binding"/>
    <property type="evidence" value="ECO:0007669"/>
    <property type="project" value="InterPro"/>
</dbReference>
<dbReference type="Pfam" id="PF04082">
    <property type="entry name" value="Fungal_trans"/>
    <property type="match status" value="1"/>
</dbReference>
<keyword evidence="3" id="KW-0539">Nucleus</keyword>
<keyword evidence="2" id="KW-0479">Metal-binding</keyword>
<evidence type="ECO:0000256" key="1">
    <source>
        <dbReference type="ARBA" id="ARBA00004123"/>
    </source>
</evidence>
<dbReference type="GO" id="GO:0006351">
    <property type="term" value="P:DNA-templated transcription"/>
    <property type="evidence" value="ECO:0007669"/>
    <property type="project" value="InterPro"/>
</dbReference>
<dbReference type="EMBL" id="MU860312">
    <property type="protein sequence ID" value="KAK4234947.1"/>
    <property type="molecule type" value="Genomic_DNA"/>
</dbReference>
<keyword evidence="7" id="KW-1185">Reference proteome</keyword>
<dbReference type="InterPro" id="IPR036864">
    <property type="entry name" value="Zn2-C6_fun-type_DNA-bd_sf"/>
</dbReference>
<dbReference type="InterPro" id="IPR001138">
    <property type="entry name" value="Zn2Cys6_DnaBD"/>
</dbReference>
<gene>
    <name evidence="6" type="ORF">C8A03DRAFT_46817</name>
</gene>
<evidence type="ECO:0000313" key="7">
    <source>
        <dbReference type="Proteomes" id="UP001303760"/>
    </source>
</evidence>
<comment type="subcellular location">
    <subcellularLocation>
        <location evidence="1">Nucleus</location>
    </subcellularLocation>
</comment>
<reference evidence="6" key="1">
    <citation type="journal article" date="2023" name="Mol. Phylogenet. Evol.">
        <title>Genome-scale phylogeny and comparative genomics of the fungal order Sordariales.</title>
        <authorList>
            <person name="Hensen N."/>
            <person name="Bonometti L."/>
            <person name="Westerberg I."/>
            <person name="Brannstrom I.O."/>
            <person name="Guillou S."/>
            <person name="Cros-Aarteil S."/>
            <person name="Calhoun S."/>
            <person name="Haridas S."/>
            <person name="Kuo A."/>
            <person name="Mondo S."/>
            <person name="Pangilinan J."/>
            <person name="Riley R."/>
            <person name="LaButti K."/>
            <person name="Andreopoulos B."/>
            <person name="Lipzen A."/>
            <person name="Chen C."/>
            <person name="Yan M."/>
            <person name="Daum C."/>
            <person name="Ng V."/>
            <person name="Clum A."/>
            <person name="Steindorff A."/>
            <person name="Ohm R.A."/>
            <person name="Martin F."/>
            <person name="Silar P."/>
            <person name="Natvig D.O."/>
            <person name="Lalanne C."/>
            <person name="Gautier V."/>
            <person name="Ament-Velasquez S.L."/>
            <person name="Kruys A."/>
            <person name="Hutchinson M.I."/>
            <person name="Powell A.J."/>
            <person name="Barry K."/>
            <person name="Miller A.N."/>
            <person name="Grigoriev I.V."/>
            <person name="Debuchy R."/>
            <person name="Gladieux P."/>
            <person name="Hiltunen Thoren M."/>
            <person name="Johannesson H."/>
        </authorList>
    </citation>
    <scope>NUCLEOTIDE SEQUENCE</scope>
    <source>
        <strain evidence="6">CBS 532.94</strain>
    </source>
</reference>
<dbReference type="PANTHER" id="PTHR31001">
    <property type="entry name" value="UNCHARACTERIZED TRANSCRIPTIONAL REGULATORY PROTEIN"/>
    <property type="match status" value="1"/>
</dbReference>
<evidence type="ECO:0000256" key="2">
    <source>
        <dbReference type="ARBA" id="ARBA00022723"/>
    </source>
</evidence>
<name>A0AAN7H8B1_9PEZI</name>
<reference evidence="6" key="2">
    <citation type="submission" date="2023-05" db="EMBL/GenBank/DDBJ databases">
        <authorList>
            <consortium name="Lawrence Berkeley National Laboratory"/>
            <person name="Steindorff A."/>
            <person name="Hensen N."/>
            <person name="Bonometti L."/>
            <person name="Westerberg I."/>
            <person name="Brannstrom I.O."/>
            <person name="Guillou S."/>
            <person name="Cros-Aarteil S."/>
            <person name="Calhoun S."/>
            <person name="Haridas S."/>
            <person name="Kuo A."/>
            <person name="Mondo S."/>
            <person name="Pangilinan J."/>
            <person name="Riley R."/>
            <person name="Labutti K."/>
            <person name="Andreopoulos B."/>
            <person name="Lipzen A."/>
            <person name="Chen C."/>
            <person name="Yanf M."/>
            <person name="Daum C."/>
            <person name="Ng V."/>
            <person name="Clum A."/>
            <person name="Ohm R."/>
            <person name="Martin F."/>
            <person name="Silar P."/>
            <person name="Natvig D."/>
            <person name="Lalanne C."/>
            <person name="Gautier V."/>
            <person name="Ament-Velasquez S.L."/>
            <person name="Kruys A."/>
            <person name="Hutchinson M.I."/>
            <person name="Powell A.J."/>
            <person name="Barry K."/>
            <person name="Miller A.N."/>
            <person name="Grigoriev I.V."/>
            <person name="Debuchy R."/>
            <person name="Gladieux P."/>
            <person name="Thoren M.H."/>
            <person name="Johannesson H."/>
        </authorList>
    </citation>
    <scope>NUCLEOTIDE SEQUENCE</scope>
    <source>
        <strain evidence="6">CBS 532.94</strain>
    </source>
</reference>
<organism evidence="6 7">
    <name type="scientific">Achaetomium macrosporum</name>
    <dbReference type="NCBI Taxonomy" id="79813"/>
    <lineage>
        <taxon>Eukaryota</taxon>
        <taxon>Fungi</taxon>
        <taxon>Dikarya</taxon>
        <taxon>Ascomycota</taxon>
        <taxon>Pezizomycotina</taxon>
        <taxon>Sordariomycetes</taxon>
        <taxon>Sordariomycetidae</taxon>
        <taxon>Sordariales</taxon>
        <taxon>Chaetomiaceae</taxon>
        <taxon>Achaetomium</taxon>
    </lineage>
</organism>
<dbReference type="GO" id="GO:0000981">
    <property type="term" value="F:DNA-binding transcription factor activity, RNA polymerase II-specific"/>
    <property type="evidence" value="ECO:0007669"/>
    <property type="project" value="InterPro"/>
</dbReference>
<dbReference type="InterPro" id="IPR007219">
    <property type="entry name" value="XnlR_reg_dom"/>
</dbReference>
<evidence type="ECO:0000259" key="5">
    <source>
        <dbReference type="PROSITE" id="PS50048"/>
    </source>
</evidence>
<feature type="compositionally biased region" description="Polar residues" evidence="4">
    <location>
        <begin position="73"/>
        <end position="87"/>
    </location>
</feature>
<dbReference type="PROSITE" id="PS00463">
    <property type="entry name" value="ZN2_CY6_FUNGAL_1"/>
    <property type="match status" value="1"/>
</dbReference>
<dbReference type="PANTHER" id="PTHR31001:SF85">
    <property type="entry name" value="ZN(II)2CYS6 TRANSCRIPTION FACTOR (EUROFUNG)"/>
    <property type="match status" value="1"/>
</dbReference>
<feature type="region of interest" description="Disordered" evidence="4">
    <location>
        <begin position="73"/>
        <end position="92"/>
    </location>
</feature>
<dbReference type="CDD" id="cd12148">
    <property type="entry name" value="fungal_TF_MHR"/>
    <property type="match status" value="1"/>
</dbReference>
<dbReference type="AlphaFoldDB" id="A0AAN7H8B1"/>
<dbReference type="Gene3D" id="4.10.240.10">
    <property type="entry name" value="Zn(2)-C6 fungal-type DNA-binding domain"/>
    <property type="match status" value="1"/>
</dbReference>
<dbReference type="CDD" id="cd00067">
    <property type="entry name" value="GAL4"/>
    <property type="match status" value="1"/>
</dbReference>
<dbReference type="PROSITE" id="PS50048">
    <property type="entry name" value="ZN2_CY6_FUNGAL_2"/>
    <property type="match status" value="1"/>
</dbReference>
<dbReference type="Pfam" id="PF00172">
    <property type="entry name" value="Zn_clus"/>
    <property type="match status" value="1"/>
</dbReference>
<protein>
    <submittedName>
        <fullName evidence="6">C6 transcription factor</fullName>
    </submittedName>
</protein>
<dbReference type="SMART" id="SM00066">
    <property type="entry name" value="GAL4"/>
    <property type="match status" value="1"/>
</dbReference>
<accession>A0AAN7H8B1</accession>
<dbReference type="GO" id="GO:0005634">
    <property type="term" value="C:nucleus"/>
    <property type="evidence" value="ECO:0007669"/>
    <property type="project" value="UniProtKB-SubCell"/>
</dbReference>
<dbReference type="InterPro" id="IPR050613">
    <property type="entry name" value="Sec_Metabolite_Reg"/>
</dbReference>
<sequence>MPLSCRTCARRKVKCDKAAPSCSACRKSKLECSYESPHPRERKRKLLSSELLERLARYEHVLRQHGLLESAQAGTSASGHVASTQAPDGSISLLWDEPEDTGMTGKLVTTRGGSRYVSSLLWQNLEYDEAECRSESEDFEDDAAPYDASDPLTVAMMDARPRRLHHYHPAPFQARLLWAKYIENVEPLCKMLHIPSTTNMIEATMRRFETASNPDDCVASRAEECLLFAIYHFAVFSMTDDECLAKLENSRAVLLQRYHLAARQALVNAFFLKTTEFTVLQALVLFLLSSQHSYDPSTYWVLTGAAVRIAQRIGLHRDGERLGLPPFEVEMRRRLFYQLLPLEARASQTAAMGISTPPYSWNVRPPLNINDDQIWPGMAETPQEQKGATEMIFCLSRACLGSFFLRSARPGNGSGAGGGLTSWHLKDAQESERIISQAESEAEEKFIRYCDVVNPLHFLTICTARSGVTAMRLRVKLAKVRSQSATDADARDAFQLALKILDTDSAVCAHPGIERYRWHIKPFMLWGTWDASVFIVTTLAKGQGMPSPREADAAWETLKSMHRNHDQLYAPHRPLYASLRRLTMRAWEVNPPSWADDIEKTGFIDALRSDSNHGDQDGNKLLSQEKNRDTAASALVCHGSGAGPNLYFALGHDFDPEGADWSSSWEHFVREQAGQEQYELDFEWKDSYMNGS</sequence>
<proteinExistence type="predicted"/>
<dbReference type="SUPFAM" id="SSF57701">
    <property type="entry name" value="Zn2/Cys6 DNA-binding domain"/>
    <property type="match status" value="1"/>
</dbReference>
<evidence type="ECO:0000313" key="6">
    <source>
        <dbReference type="EMBL" id="KAK4234947.1"/>
    </source>
</evidence>
<evidence type="ECO:0000256" key="3">
    <source>
        <dbReference type="ARBA" id="ARBA00023242"/>
    </source>
</evidence>
<dbReference type="Proteomes" id="UP001303760">
    <property type="component" value="Unassembled WGS sequence"/>
</dbReference>
<comment type="caution">
    <text evidence="6">The sequence shown here is derived from an EMBL/GenBank/DDBJ whole genome shotgun (WGS) entry which is preliminary data.</text>
</comment>
<feature type="domain" description="Zn(2)-C6 fungal-type" evidence="5">
    <location>
        <begin position="4"/>
        <end position="34"/>
    </location>
</feature>
<dbReference type="GO" id="GO:0008270">
    <property type="term" value="F:zinc ion binding"/>
    <property type="evidence" value="ECO:0007669"/>
    <property type="project" value="InterPro"/>
</dbReference>
<evidence type="ECO:0000256" key="4">
    <source>
        <dbReference type="SAM" id="MobiDB-lite"/>
    </source>
</evidence>